<evidence type="ECO:0000256" key="2">
    <source>
        <dbReference type="ARBA" id="ARBA00009765"/>
    </source>
</evidence>
<keyword evidence="8 12" id="KW-0406">Ion transport</keyword>
<evidence type="ECO:0000256" key="1">
    <source>
        <dbReference type="ARBA" id="ARBA00004651"/>
    </source>
</evidence>
<dbReference type="Gene3D" id="1.20.58.340">
    <property type="entry name" value="Magnesium transport protein CorA, transmembrane region"/>
    <property type="match status" value="2"/>
</dbReference>
<comment type="similarity">
    <text evidence="2 12">Belongs to the CorA metal ion transporter (MIT) (TC 1.A.35) family.</text>
</comment>
<dbReference type="GO" id="GO:0015095">
    <property type="term" value="F:magnesium ion transmembrane transporter activity"/>
    <property type="evidence" value="ECO:0007669"/>
    <property type="project" value="UniProtKB-UniRule"/>
</dbReference>
<comment type="function">
    <text evidence="11">Mediates influx of magnesium ions. Alternates between open and closed states. Activated by low cytoplasmic Mg(2+) levels. Inactive when cytoplasmic Mg(2+) levels are high.</text>
</comment>
<dbReference type="CDD" id="cd12828">
    <property type="entry name" value="TmCorA-like_1"/>
    <property type="match status" value="1"/>
</dbReference>
<evidence type="ECO:0000256" key="10">
    <source>
        <dbReference type="ARBA" id="ARBA00034269"/>
    </source>
</evidence>
<evidence type="ECO:0000313" key="14">
    <source>
        <dbReference type="Proteomes" id="UP000319848"/>
    </source>
</evidence>
<dbReference type="PANTHER" id="PTHR46494:SF1">
    <property type="entry name" value="CORA FAMILY METAL ION TRANSPORTER (EUROFUNG)"/>
    <property type="match status" value="1"/>
</dbReference>
<dbReference type="InterPro" id="IPR002523">
    <property type="entry name" value="MgTranspt_CorA/ZnTranspt_ZntB"/>
</dbReference>
<evidence type="ECO:0000256" key="7">
    <source>
        <dbReference type="ARBA" id="ARBA00022989"/>
    </source>
</evidence>
<reference evidence="13 14" key="1">
    <citation type="journal article" date="2015" name="Stand. Genomic Sci.">
        <title>Genomic Encyclopedia of Bacterial and Archaeal Type Strains, Phase III: the genomes of soil and plant-associated and newly described type strains.</title>
        <authorList>
            <person name="Whitman W.B."/>
            <person name="Woyke T."/>
            <person name="Klenk H.P."/>
            <person name="Zhou Y."/>
            <person name="Lilburn T.G."/>
            <person name="Beck B.J."/>
            <person name="De Vos P."/>
            <person name="Vandamme P."/>
            <person name="Eisen J.A."/>
            <person name="Garrity G."/>
            <person name="Hugenholtz P."/>
            <person name="Kyrpides N.C."/>
        </authorList>
    </citation>
    <scope>NUCLEOTIDE SEQUENCE [LARGE SCALE GENOMIC DNA]</scope>
    <source>
        <strain evidence="13 14">CGMCC 1.7270</strain>
    </source>
</reference>
<evidence type="ECO:0000256" key="5">
    <source>
        <dbReference type="ARBA" id="ARBA00022692"/>
    </source>
</evidence>
<keyword evidence="7 12" id="KW-1133">Transmembrane helix</keyword>
<evidence type="ECO:0000256" key="3">
    <source>
        <dbReference type="ARBA" id="ARBA00022448"/>
    </source>
</evidence>
<evidence type="ECO:0000256" key="4">
    <source>
        <dbReference type="ARBA" id="ARBA00022475"/>
    </source>
</evidence>
<gene>
    <name evidence="12" type="primary">corA</name>
    <name evidence="13" type="ORF">IP98_01005</name>
</gene>
<dbReference type="FunFam" id="1.20.58.340:FF:000004">
    <property type="entry name" value="Magnesium transport protein CorA"/>
    <property type="match status" value="1"/>
</dbReference>
<protein>
    <recommendedName>
        <fullName evidence="12">Magnesium transport protein CorA</fullName>
    </recommendedName>
</protein>
<accession>V6S2W0</accession>
<dbReference type="Pfam" id="PF01544">
    <property type="entry name" value="CorA"/>
    <property type="match status" value="1"/>
</dbReference>
<dbReference type="SUPFAM" id="SSF143865">
    <property type="entry name" value="CorA soluble domain-like"/>
    <property type="match status" value="1"/>
</dbReference>
<keyword evidence="6 12" id="KW-0460">Magnesium</keyword>
<feature type="transmembrane region" description="Helical" evidence="12">
    <location>
        <begin position="340"/>
        <end position="360"/>
    </location>
</feature>
<dbReference type="GO" id="GO:0015087">
    <property type="term" value="F:cobalt ion transmembrane transporter activity"/>
    <property type="evidence" value="ECO:0007669"/>
    <property type="project" value="UniProtKB-UniRule"/>
</dbReference>
<evidence type="ECO:0000256" key="12">
    <source>
        <dbReference type="RuleBase" id="RU362010"/>
    </source>
</evidence>
<comment type="catalytic activity">
    <reaction evidence="10">
        <text>Mg(2+)(in) = Mg(2+)(out)</text>
        <dbReference type="Rhea" id="RHEA:29827"/>
        <dbReference type="ChEBI" id="CHEBI:18420"/>
    </reaction>
</comment>
<dbReference type="SUPFAM" id="SSF144083">
    <property type="entry name" value="Magnesium transport protein CorA, transmembrane region"/>
    <property type="match status" value="1"/>
</dbReference>
<proteinExistence type="inferred from homology"/>
<keyword evidence="9 12" id="KW-0472">Membrane</keyword>
<dbReference type="GO" id="GO:0000287">
    <property type="term" value="F:magnesium ion binding"/>
    <property type="evidence" value="ECO:0007669"/>
    <property type="project" value="TreeGrafter"/>
</dbReference>
<keyword evidence="14" id="KW-1185">Reference proteome</keyword>
<dbReference type="AlphaFoldDB" id="V6S2W0"/>
<dbReference type="Gene3D" id="3.30.460.20">
    <property type="entry name" value="CorA soluble domain-like"/>
    <property type="match status" value="1"/>
</dbReference>
<dbReference type="InterPro" id="IPR045863">
    <property type="entry name" value="CorA_TM1_TM2"/>
</dbReference>
<comment type="subcellular location">
    <subcellularLocation>
        <location evidence="1">Cell membrane</location>
        <topology evidence="1">Multi-pass membrane protein</topology>
    </subcellularLocation>
    <subcellularLocation>
        <location evidence="12">Membrane</location>
        <topology evidence="12">Multi-pass membrane protein</topology>
    </subcellularLocation>
</comment>
<name>V6S2W0_9FLAO</name>
<evidence type="ECO:0000256" key="6">
    <source>
        <dbReference type="ARBA" id="ARBA00022842"/>
    </source>
</evidence>
<organism evidence="13 14">
    <name type="scientific">Flavobacterium cauense R2A-7</name>
    <dbReference type="NCBI Taxonomy" id="1341154"/>
    <lineage>
        <taxon>Bacteria</taxon>
        <taxon>Pseudomonadati</taxon>
        <taxon>Bacteroidota</taxon>
        <taxon>Flavobacteriia</taxon>
        <taxon>Flavobacteriales</taxon>
        <taxon>Flavobacteriaceae</taxon>
        <taxon>Flavobacterium</taxon>
    </lineage>
</organism>
<dbReference type="InterPro" id="IPR045861">
    <property type="entry name" value="CorA_cytoplasmic_dom"/>
</dbReference>
<evidence type="ECO:0000256" key="9">
    <source>
        <dbReference type="ARBA" id="ARBA00023136"/>
    </source>
</evidence>
<keyword evidence="3 12" id="KW-0813">Transport</keyword>
<dbReference type="GO" id="GO:0005886">
    <property type="term" value="C:plasma membrane"/>
    <property type="evidence" value="ECO:0007669"/>
    <property type="project" value="UniProtKB-SubCell"/>
</dbReference>
<evidence type="ECO:0000313" key="13">
    <source>
        <dbReference type="EMBL" id="TWI13852.1"/>
    </source>
</evidence>
<dbReference type="GO" id="GO:0050897">
    <property type="term" value="F:cobalt ion binding"/>
    <property type="evidence" value="ECO:0007669"/>
    <property type="project" value="TreeGrafter"/>
</dbReference>
<dbReference type="Proteomes" id="UP000319848">
    <property type="component" value="Unassembled WGS sequence"/>
</dbReference>
<evidence type="ECO:0000256" key="8">
    <source>
        <dbReference type="ARBA" id="ARBA00023065"/>
    </source>
</evidence>
<evidence type="ECO:0000256" key="11">
    <source>
        <dbReference type="ARBA" id="ARBA00045497"/>
    </source>
</evidence>
<dbReference type="InterPro" id="IPR004488">
    <property type="entry name" value="Mg/Co-transport_prot_CorA"/>
</dbReference>
<comment type="caution">
    <text evidence="13">The sequence shown here is derived from an EMBL/GenBank/DDBJ whole genome shotgun (WGS) entry which is preliminary data.</text>
</comment>
<feature type="transmembrane region" description="Helical" evidence="12">
    <location>
        <begin position="308"/>
        <end position="328"/>
    </location>
</feature>
<keyword evidence="4 12" id="KW-1003">Cell membrane</keyword>
<dbReference type="PANTHER" id="PTHR46494">
    <property type="entry name" value="CORA FAMILY METAL ION TRANSPORTER (EUROFUNG)"/>
    <property type="match status" value="1"/>
</dbReference>
<dbReference type="EMBL" id="VLKQ01000003">
    <property type="protein sequence ID" value="TWI13852.1"/>
    <property type="molecule type" value="Genomic_DNA"/>
</dbReference>
<keyword evidence="5 12" id="KW-0812">Transmembrane</keyword>
<dbReference type="NCBIfam" id="TIGR00383">
    <property type="entry name" value="corA"/>
    <property type="match status" value="1"/>
</dbReference>
<sequence>MTNYSVLRKIKYKKVRKIQPNFYEYTGIYKTDPVEMQLFVYAENHFEEYHKVPLPKVEKELNDKFQEDKVKWLNVHGLHNVELIKEIGDLIDIEPYIIGDILNTTRRTKMEELHDTLFFNIKSILPDENLDSIRVEQISFILKENLLVSFQEKKSDFFTHIRERIRSNAGIVCRKKNDYLLYLMLDAVMENFYITIENYEDRIEALMIESKTNHRQDVLIRIENNRENLNFLKRAIVPLRDALFSLKSFQDDNEYDGIESANYTFFARLHQKCLELLEQIDYDLNSLDSASHFHFSAQSQRMNEIMKTLTVVSVVFIPLTFIVGIYGMNFDNMPELHWKYGYFEVLAGMFLLVVGMIVYFKKKKWF</sequence>
<dbReference type="STRING" id="1341154.FCR2A7T_21070"/>